<dbReference type="STRING" id="180332.GCA_000797495_03080"/>
<gene>
    <name evidence="2" type="ORF">DSM106044_01607</name>
</gene>
<feature type="transmembrane region" description="Helical" evidence="1">
    <location>
        <begin position="104"/>
        <end position="128"/>
    </location>
</feature>
<feature type="transmembrane region" description="Helical" evidence="1">
    <location>
        <begin position="148"/>
        <end position="167"/>
    </location>
</feature>
<feature type="transmembrane region" description="Helical" evidence="1">
    <location>
        <begin position="77"/>
        <end position="97"/>
    </location>
</feature>
<name>A0A4U8Q8Z9_9FIRM</name>
<proteinExistence type="predicted"/>
<organism evidence="2 3">
    <name type="scientific">Robinsoniella peoriensis</name>
    <dbReference type="NCBI Taxonomy" id="180332"/>
    <lineage>
        <taxon>Bacteria</taxon>
        <taxon>Bacillati</taxon>
        <taxon>Bacillota</taxon>
        <taxon>Clostridia</taxon>
        <taxon>Lachnospirales</taxon>
        <taxon>Lachnospiraceae</taxon>
        <taxon>Robinsoniella</taxon>
    </lineage>
</organism>
<evidence type="ECO:0000313" key="2">
    <source>
        <dbReference type="EMBL" id="TLD01462.1"/>
    </source>
</evidence>
<feature type="transmembrane region" description="Helical" evidence="1">
    <location>
        <begin position="12"/>
        <end position="34"/>
    </location>
</feature>
<keyword evidence="1" id="KW-0812">Transmembrane</keyword>
<dbReference type="InterPro" id="IPR006938">
    <property type="entry name" value="DUF624"/>
</dbReference>
<dbReference type="RefSeq" id="WP_027293385.1">
    <property type="nucleotide sequence ID" value="NZ_CAUSDN010000033.1"/>
</dbReference>
<keyword evidence="3" id="KW-1185">Reference proteome</keyword>
<dbReference type="AlphaFoldDB" id="A0A4U8Q8Z9"/>
<dbReference type="EMBL" id="QGQD01000037">
    <property type="protein sequence ID" value="TLD01462.1"/>
    <property type="molecule type" value="Genomic_DNA"/>
</dbReference>
<keyword evidence="1" id="KW-1133">Transmembrane helix</keyword>
<feature type="transmembrane region" description="Helical" evidence="1">
    <location>
        <begin position="174"/>
        <end position="192"/>
    </location>
</feature>
<evidence type="ECO:0000313" key="3">
    <source>
        <dbReference type="Proteomes" id="UP000306509"/>
    </source>
</evidence>
<protein>
    <submittedName>
        <fullName evidence="2">Putative integral membrane protein</fullName>
    </submittedName>
</protein>
<dbReference type="Proteomes" id="UP000306509">
    <property type="component" value="Unassembled WGS sequence"/>
</dbReference>
<evidence type="ECO:0000256" key="1">
    <source>
        <dbReference type="SAM" id="Phobius"/>
    </source>
</evidence>
<reference evidence="2 3" key="1">
    <citation type="journal article" date="2019" name="Anaerobe">
        <title>Detection of Robinsoniella peoriensis in multiple bone samples of a trauma patient.</title>
        <authorList>
            <person name="Schrottner P."/>
            <person name="Hartwich K."/>
            <person name="Bunk B."/>
            <person name="Schober I."/>
            <person name="Helbig S."/>
            <person name="Rudolph W.W."/>
            <person name="Gunzer F."/>
        </authorList>
    </citation>
    <scope>NUCLEOTIDE SEQUENCE [LARGE SCALE GENOMIC DNA]</scope>
    <source>
        <strain evidence="2 3">DSM 106044</strain>
    </source>
</reference>
<comment type="caution">
    <text evidence="2">The sequence shown here is derived from an EMBL/GenBank/DDBJ whole genome shotgun (WGS) entry which is preliminary data.</text>
</comment>
<dbReference type="Pfam" id="PF04854">
    <property type="entry name" value="DUF624"/>
    <property type="match status" value="1"/>
</dbReference>
<accession>A0A4U8Q8Z9</accession>
<keyword evidence="1" id="KW-0472">Membrane</keyword>
<sequence length="207" mass="23532">MKFNINSPIFQFINTLCEFILLNIVFLICCLPLFTTGASLSALYQVTIQEARGDHGYILKTFFHAFRENFKAATLAFLFYFLTGAILLFNLVFWNAIGTMAANVILLVLTLLSVMLVISFLYTFPLIARFQNHITETIKNSYRIALEHRLQTIALLIIQGIVILLCFTAAQTKLFMVIVGFAFIAYCNSFLFNKVLSKYEDEAVCSK</sequence>